<dbReference type="GO" id="GO:0004805">
    <property type="term" value="F:trehalose-phosphatase activity"/>
    <property type="evidence" value="ECO:0007669"/>
    <property type="project" value="UniProtKB-EC"/>
</dbReference>
<keyword evidence="6" id="KW-1185">Reference proteome</keyword>
<name>A0ABU1RQ62_9GAMM</name>
<dbReference type="InterPro" id="IPR044651">
    <property type="entry name" value="OTSB-like"/>
</dbReference>
<keyword evidence="3 4" id="KW-0378">Hydrolase</keyword>
<dbReference type="InterPro" id="IPR036412">
    <property type="entry name" value="HAD-like_sf"/>
</dbReference>
<gene>
    <name evidence="5" type="ORF">J2W94_000523</name>
</gene>
<dbReference type="CDD" id="cd01627">
    <property type="entry name" value="HAD_TPP"/>
    <property type="match status" value="1"/>
</dbReference>
<evidence type="ECO:0000256" key="3">
    <source>
        <dbReference type="ARBA" id="ARBA00022801"/>
    </source>
</evidence>
<comment type="pathway">
    <text evidence="1 4">Glycan biosynthesis; trehalose biosynthesis.</text>
</comment>
<dbReference type="Pfam" id="PF02358">
    <property type="entry name" value="Trehalose_PPase"/>
    <property type="match status" value="1"/>
</dbReference>
<reference evidence="5 6" key="1">
    <citation type="submission" date="2023-07" db="EMBL/GenBank/DDBJ databases">
        <title>Sorghum-associated microbial communities from plants grown in Nebraska, USA.</title>
        <authorList>
            <person name="Schachtman D."/>
        </authorList>
    </citation>
    <scope>NUCLEOTIDE SEQUENCE [LARGE SCALE GENOMIC DNA]</scope>
    <source>
        <strain evidence="5 6">BE107</strain>
    </source>
</reference>
<dbReference type="PANTHER" id="PTHR43768">
    <property type="entry name" value="TREHALOSE 6-PHOSPHATE PHOSPHATASE"/>
    <property type="match status" value="1"/>
</dbReference>
<dbReference type="EMBL" id="JAVDTT010000001">
    <property type="protein sequence ID" value="MDR6840259.1"/>
    <property type="molecule type" value="Genomic_DNA"/>
</dbReference>
<comment type="catalytic activity">
    <reaction evidence="4">
        <text>alpha,alpha-trehalose 6-phosphate + H2O = alpha,alpha-trehalose + phosphate</text>
        <dbReference type="Rhea" id="RHEA:23420"/>
        <dbReference type="ChEBI" id="CHEBI:15377"/>
        <dbReference type="ChEBI" id="CHEBI:16551"/>
        <dbReference type="ChEBI" id="CHEBI:43474"/>
        <dbReference type="ChEBI" id="CHEBI:58429"/>
        <dbReference type="EC" id="3.1.3.12"/>
    </reaction>
</comment>
<dbReference type="NCBIfam" id="TIGR00685">
    <property type="entry name" value="T6PP"/>
    <property type="match status" value="1"/>
</dbReference>
<comment type="similarity">
    <text evidence="2 4">Belongs to the trehalose phosphatase family.</text>
</comment>
<dbReference type="SUPFAM" id="SSF56784">
    <property type="entry name" value="HAD-like"/>
    <property type="match status" value="1"/>
</dbReference>
<comment type="cofactor">
    <cofactor evidence="4">
        <name>Mg(2+)</name>
        <dbReference type="ChEBI" id="CHEBI:18420"/>
    </cofactor>
</comment>
<dbReference type="InterPro" id="IPR006379">
    <property type="entry name" value="HAD-SF_hydro_IIB"/>
</dbReference>
<dbReference type="Gene3D" id="3.30.70.1020">
    <property type="entry name" value="Trehalose-6-phosphate phosphatase related protein, domain 2"/>
    <property type="match status" value="1"/>
</dbReference>
<protein>
    <recommendedName>
        <fullName evidence="4">Trehalose 6-phosphate phosphatase</fullName>
        <ecNumber evidence="4">3.1.3.12</ecNumber>
    </recommendedName>
</protein>
<evidence type="ECO:0000313" key="5">
    <source>
        <dbReference type="EMBL" id="MDR6840259.1"/>
    </source>
</evidence>
<dbReference type="PANTHER" id="PTHR43768:SF3">
    <property type="entry name" value="TREHALOSE 6-PHOSPHATE PHOSPHATASE"/>
    <property type="match status" value="1"/>
</dbReference>
<dbReference type="InterPro" id="IPR003337">
    <property type="entry name" value="Trehalose_PPase"/>
</dbReference>
<evidence type="ECO:0000313" key="6">
    <source>
        <dbReference type="Proteomes" id="UP001254759"/>
    </source>
</evidence>
<evidence type="ECO:0000256" key="4">
    <source>
        <dbReference type="RuleBase" id="RU361117"/>
    </source>
</evidence>
<dbReference type="EC" id="3.1.3.12" evidence="4"/>
<dbReference type="Proteomes" id="UP001254759">
    <property type="component" value="Unassembled WGS sequence"/>
</dbReference>
<keyword evidence="4" id="KW-0479">Metal-binding</keyword>
<accession>A0ABU1RQ62</accession>
<organism evidence="5 6">
    <name type="scientific">Pseudoxanthomonas sacheonensis</name>
    <dbReference type="NCBI Taxonomy" id="443615"/>
    <lineage>
        <taxon>Bacteria</taxon>
        <taxon>Pseudomonadati</taxon>
        <taxon>Pseudomonadota</taxon>
        <taxon>Gammaproteobacteria</taxon>
        <taxon>Lysobacterales</taxon>
        <taxon>Lysobacteraceae</taxon>
        <taxon>Pseudoxanthomonas</taxon>
    </lineage>
</organism>
<evidence type="ECO:0000256" key="1">
    <source>
        <dbReference type="ARBA" id="ARBA00005199"/>
    </source>
</evidence>
<keyword evidence="4" id="KW-0460">Magnesium</keyword>
<dbReference type="NCBIfam" id="TIGR01484">
    <property type="entry name" value="HAD-SF-IIB"/>
    <property type="match status" value="1"/>
</dbReference>
<evidence type="ECO:0000256" key="2">
    <source>
        <dbReference type="ARBA" id="ARBA00008770"/>
    </source>
</evidence>
<comment type="function">
    <text evidence="4">Removes the phosphate from trehalose 6-phosphate to produce free trehalose.</text>
</comment>
<comment type="caution">
    <text evidence="5">The sequence shown here is derived from an EMBL/GenBank/DDBJ whole genome shotgun (WGS) entry which is preliminary data.</text>
</comment>
<proteinExistence type="inferred from homology"/>
<dbReference type="RefSeq" id="WP_310090083.1">
    <property type="nucleotide sequence ID" value="NZ_JAVDTT010000001.1"/>
</dbReference>
<dbReference type="Gene3D" id="3.40.50.1000">
    <property type="entry name" value="HAD superfamily/HAD-like"/>
    <property type="match status" value="1"/>
</dbReference>
<dbReference type="InterPro" id="IPR023214">
    <property type="entry name" value="HAD_sf"/>
</dbReference>
<sequence length="256" mass="27847">MDNDDGSRTPPSISRNWALFLDVDGTLVPHIERADGVKFDDALRRLLASLSAHLDGAVALVSGRSIASLDALLYPLEFAWLAGLHGVQRRTAAGSYQTPEWDDDALFGYVQQANDLVARFPGASIEHNGPCLYLHWRSAPDAASALTSLAEEVEKALPSHRLHRGQHGIEIRPTGIDKGQAIRHFMIDPPFAGRRPVFVGDDPADEPGFAAVNAMRGISVLVGASRETSARFWLPDVDAVLAWLAEHEARFAEEVA</sequence>